<gene>
    <name evidence="1" type="ORF">ACFP57_11120</name>
</gene>
<accession>A0ABW1X3B5</accession>
<name>A0ABW1X3B5_9ACTN</name>
<protein>
    <recommendedName>
        <fullName evidence="3">DUF4440 domain-containing protein</fullName>
    </recommendedName>
</protein>
<dbReference type="SUPFAM" id="SSF54427">
    <property type="entry name" value="NTF2-like"/>
    <property type="match status" value="1"/>
</dbReference>
<dbReference type="Proteomes" id="UP001596266">
    <property type="component" value="Unassembled WGS sequence"/>
</dbReference>
<dbReference type="RefSeq" id="WP_343885831.1">
    <property type="nucleotide sequence ID" value="NZ_BAAAKI010000010.1"/>
</dbReference>
<evidence type="ECO:0000313" key="2">
    <source>
        <dbReference type="Proteomes" id="UP001596266"/>
    </source>
</evidence>
<reference evidence="2" key="1">
    <citation type="journal article" date="2019" name="Int. J. Syst. Evol. Microbiol.">
        <title>The Global Catalogue of Microorganisms (GCM) 10K type strain sequencing project: providing services to taxonomists for standard genome sequencing and annotation.</title>
        <authorList>
            <consortium name="The Broad Institute Genomics Platform"/>
            <consortium name="The Broad Institute Genome Sequencing Center for Infectious Disease"/>
            <person name="Wu L."/>
            <person name="Ma J."/>
        </authorList>
    </citation>
    <scope>NUCLEOTIDE SEQUENCE [LARGE SCALE GENOMIC DNA]</scope>
    <source>
        <strain evidence="2">CGMCC 1.15277</strain>
    </source>
</reference>
<proteinExistence type="predicted"/>
<evidence type="ECO:0000313" key="1">
    <source>
        <dbReference type="EMBL" id="MFC6397528.1"/>
    </source>
</evidence>
<dbReference type="Gene3D" id="3.10.450.50">
    <property type="match status" value="1"/>
</dbReference>
<keyword evidence="2" id="KW-1185">Reference proteome</keyword>
<dbReference type="EMBL" id="JBHSUA010000020">
    <property type="protein sequence ID" value="MFC6397528.1"/>
    <property type="molecule type" value="Genomic_DNA"/>
</dbReference>
<comment type="caution">
    <text evidence="1">The sequence shown here is derived from an EMBL/GenBank/DDBJ whole genome shotgun (WGS) entry which is preliminary data.</text>
</comment>
<evidence type="ECO:0008006" key="3">
    <source>
        <dbReference type="Google" id="ProtNLM"/>
    </source>
</evidence>
<sequence>MAPENSTSLDELALDELARELIAREPLLGRSYQSATEVDQTTVPGFRAIDATGREVTLGMVRAGAGTGSGTMPGTISQAVLRPVGSEVVVLDYLFTGLAATARNTTVWLRVGDQWRAAHHQQTHVS</sequence>
<dbReference type="InterPro" id="IPR032710">
    <property type="entry name" value="NTF2-like_dom_sf"/>
</dbReference>
<organism evidence="1 2">
    <name type="scientific">Luteococcus sanguinis</name>
    <dbReference type="NCBI Taxonomy" id="174038"/>
    <lineage>
        <taxon>Bacteria</taxon>
        <taxon>Bacillati</taxon>
        <taxon>Actinomycetota</taxon>
        <taxon>Actinomycetes</taxon>
        <taxon>Propionibacteriales</taxon>
        <taxon>Propionibacteriaceae</taxon>
        <taxon>Luteococcus</taxon>
    </lineage>
</organism>